<feature type="region of interest" description="Disordered" evidence="2">
    <location>
        <begin position="473"/>
        <end position="602"/>
    </location>
</feature>
<dbReference type="Proteomes" id="UP000030752">
    <property type="component" value="Unassembled WGS sequence"/>
</dbReference>
<name>W2RMQ5_CYPE1</name>
<accession>W2RMQ5</accession>
<reference evidence="3 4" key="1">
    <citation type="submission" date="2013-03" db="EMBL/GenBank/DDBJ databases">
        <title>The Genome Sequence of Phialophora europaea CBS 101466.</title>
        <authorList>
            <consortium name="The Broad Institute Genomics Platform"/>
            <person name="Cuomo C."/>
            <person name="de Hoog S."/>
            <person name="Gorbushina A."/>
            <person name="Walker B."/>
            <person name="Young S.K."/>
            <person name="Zeng Q."/>
            <person name="Gargeya S."/>
            <person name="Fitzgerald M."/>
            <person name="Haas B."/>
            <person name="Abouelleil A."/>
            <person name="Allen A.W."/>
            <person name="Alvarado L."/>
            <person name="Arachchi H.M."/>
            <person name="Berlin A.M."/>
            <person name="Chapman S.B."/>
            <person name="Gainer-Dewar J."/>
            <person name="Goldberg J."/>
            <person name="Griggs A."/>
            <person name="Gujja S."/>
            <person name="Hansen M."/>
            <person name="Howarth C."/>
            <person name="Imamovic A."/>
            <person name="Ireland A."/>
            <person name="Larimer J."/>
            <person name="McCowan C."/>
            <person name="Murphy C."/>
            <person name="Pearson M."/>
            <person name="Poon T.W."/>
            <person name="Priest M."/>
            <person name="Roberts A."/>
            <person name="Saif S."/>
            <person name="Shea T."/>
            <person name="Sisk P."/>
            <person name="Sykes S."/>
            <person name="Wortman J."/>
            <person name="Nusbaum C."/>
            <person name="Birren B."/>
        </authorList>
    </citation>
    <scope>NUCLEOTIDE SEQUENCE [LARGE SCALE GENOMIC DNA]</scope>
    <source>
        <strain evidence="3 4">CBS 101466</strain>
    </source>
</reference>
<feature type="region of interest" description="Disordered" evidence="2">
    <location>
        <begin position="623"/>
        <end position="739"/>
    </location>
</feature>
<feature type="coiled-coil region" evidence="1">
    <location>
        <begin position="242"/>
        <end position="276"/>
    </location>
</feature>
<keyword evidence="1" id="KW-0175">Coiled coil</keyword>
<evidence type="ECO:0000256" key="2">
    <source>
        <dbReference type="SAM" id="MobiDB-lite"/>
    </source>
</evidence>
<dbReference type="eggNOG" id="ENOG502RMUT">
    <property type="taxonomic scope" value="Eukaryota"/>
</dbReference>
<dbReference type="OrthoDB" id="4152510at2759"/>
<feature type="compositionally biased region" description="Pro residues" evidence="2">
    <location>
        <begin position="582"/>
        <end position="593"/>
    </location>
</feature>
<evidence type="ECO:0000313" key="4">
    <source>
        <dbReference type="Proteomes" id="UP000030752"/>
    </source>
</evidence>
<dbReference type="GeneID" id="19975331"/>
<organism evidence="3 4">
    <name type="scientific">Cyphellophora europaea (strain CBS 101466)</name>
    <name type="common">Phialophora europaea</name>
    <dbReference type="NCBI Taxonomy" id="1220924"/>
    <lineage>
        <taxon>Eukaryota</taxon>
        <taxon>Fungi</taxon>
        <taxon>Dikarya</taxon>
        <taxon>Ascomycota</taxon>
        <taxon>Pezizomycotina</taxon>
        <taxon>Eurotiomycetes</taxon>
        <taxon>Chaetothyriomycetidae</taxon>
        <taxon>Chaetothyriales</taxon>
        <taxon>Cyphellophoraceae</taxon>
        <taxon>Cyphellophora</taxon>
    </lineage>
</organism>
<dbReference type="RefSeq" id="XP_008720536.1">
    <property type="nucleotide sequence ID" value="XM_008722314.1"/>
</dbReference>
<gene>
    <name evidence="3" type="ORF">HMPREF1541_07992</name>
</gene>
<dbReference type="VEuPathDB" id="FungiDB:HMPREF1541_07992"/>
<proteinExistence type="predicted"/>
<evidence type="ECO:0000256" key="1">
    <source>
        <dbReference type="SAM" id="Coils"/>
    </source>
</evidence>
<dbReference type="HOGENOM" id="CLU_375526_0_0_1"/>
<feature type="region of interest" description="Disordered" evidence="2">
    <location>
        <begin position="328"/>
        <end position="459"/>
    </location>
</feature>
<feature type="region of interest" description="Disordered" evidence="2">
    <location>
        <begin position="133"/>
        <end position="182"/>
    </location>
</feature>
<evidence type="ECO:0008006" key="5">
    <source>
        <dbReference type="Google" id="ProtNLM"/>
    </source>
</evidence>
<dbReference type="InParanoid" id="W2RMQ5"/>
<sequence length="739" mass="80549">MAKANARSGDRSHKLLAKVNLYCKECNAQIGIFSNEWVHLTPSYASPKERGQKFGTRVGDSTKKVPDGVAHRLAAGCEMAEVFCEGCNTHIGQHCKRAPESKKAQMVGQDFYKLSKTYLKGANTAKRTEPVFVDDVDAGPSTPIAKRKKDSSAQGSSSVARPKTSPPETGPVNNDEEERANNKVEHQAVLDRMAELERLVRSGGFAACVAPPRQEYGQPPPQQYGPPYVGLGFPHSQHAQIIEDQKRQIASITAQVNGLQGTIEDLRDIISDLRAEKARQQSGSLQETAIMNRFEEMMKSVRDGQAVAEETDFLRVENRKLKERLSTIAGAMGLPPDGSSEDEDGSANSLGKRKRTEEHPARPFFRNQESLAPAEGYGPLHGNDQFHPPTPESLQELANAREPTPALRQSVNGHGYFRHQSTSYGPAPLRHQYSDPGLGQYPPAASLYGPPQPRESHYANPNEHFARQNASQIPPPILARPESRKDPQVAGSASRSRNYPADSGPVMGDSVEFSDDEIATPAPGDAPLSVPRKRPQPPIFPGVGPTPNHRGNRMGHALIDPSNSGAPHGPFEGQPPQQTPVQPAPYRPPPFPRPGACTSLRQPALAPGINNALNFTPGEIARRVRKDKNLPEFSVAGKEESTPGPTTSGTRTQMTSHIPIDPALETTADGLPLTEVTNQQNDRGRRGQSEEGGGEYQPEKYPANQRTGTGPTTRRRQRKSDMERRDDLARDAMLSEEGT</sequence>
<protein>
    <recommendedName>
        <fullName evidence="5">Yippee domain-containing protein</fullName>
    </recommendedName>
</protein>
<feature type="compositionally biased region" description="Basic and acidic residues" evidence="2">
    <location>
        <begin position="719"/>
        <end position="730"/>
    </location>
</feature>
<evidence type="ECO:0000313" key="3">
    <source>
        <dbReference type="EMBL" id="ETN37004.1"/>
    </source>
</evidence>
<dbReference type="EMBL" id="KB822724">
    <property type="protein sequence ID" value="ETN37004.1"/>
    <property type="molecule type" value="Genomic_DNA"/>
</dbReference>
<dbReference type="AlphaFoldDB" id="W2RMQ5"/>
<keyword evidence="4" id="KW-1185">Reference proteome</keyword>